<keyword evidence="1" id="KW-0472">Membrane</keyword>
<name>A0A6A0A695_HAELA</name>
<accession>A0A6A0A695</accession>
<evidence type="ECO:0000256" key="1">
    <source>
        <dbReference type="SAM" id="Phobius"/>
    </source>
</evidence>
<dbReference type="Proteomes" id="UP000485058">
    <property type="component" value="Unassembled WGS sequence"/>
</dbReference>
<keyword evidence="1" id="KW-0812">Transmembrane</keyword>
<protein>
    <submittedName>
        <fullName evidence="2">Uncharacterized protein</fullName>
    </submittedName>
</protein>
<feature type="non-terminal residue" evidence="2">
    <location>
        <position position="1"/>
    </location>
</feature>
<evidence type="ECO:0000313" key="2">
    <source>
        <dbReference type="EMBL" id="GFH28059.1"/>
    </source>
</evidence>
<gene>
    <name evidence="2" type="ORF">HaLaN_26477</name>
</gene>
<reference evidence="2 3" key="1">
    <citation type="submission" date="2020-02" db="EMBL/GenBank/DDBJ databases">
        <title>Draft genome sequence of Haematococcus lacustris strain NIES-144.</title>
        <authorList>
            <person name="Morimoto D."/>
            <person name="Nakagawa S."/>
            <person name="Yoshida T."/>
            <person name="Sawayama S."/>
        </authorList>
    </citation>
    <scope>NUCLEOTIDE SEQUENCE [LARGE SCALE GENOMIC DNA]</scope>
    <source>
        <strain evidence="2 3">NIES-144</strain>
    </source>
</reference>
<dbReference type="EMBL" id="BLLF01003724">
    <property type="protein sequence ID" value="GFH28059.1"/>
    <property type="molecule type" value="Genomic_DNA"/>
</dbReference>
<comment type="caution">
    <text evidence="2">The sequence shown here is derived from an EMBL/GenBank/DDBJ whole genome shotgun (WGS) entry which is preliminary data.</text>
</comment>
<proteinExistence type="predicted"/>
<keyword evidence="1" id="KW-1133">Transmembrane helix</keyword>
<keyword evidence="3" id="KW-1185">Reference proteome</keyword>
<feature type="transmembrane region" description="Helical" evidence="1">
    <location>
        <begin position="7"/>
        <end position="26"/>
    </location>
</feature>
<sequence length="30" mass="3332">MAKVLEGWMLIATSPYLLLLCAYLLATYAV</sequence>
<feature type="non-terminal residue" evidence="2">
    <location>
        <position position="30"/>
    </location>
</feature>
<dbReference type="AlphaFoldDB" id="A0A6A0A695"/>
<evidence type="ECO:0000313" key="3">
    <source>
        <dbReference type="Proteomes" id="UP000485058"/>
    </source>
</evidence>
<organism evidence="2 3">
    <name type="scientific">Haematococcus lacustris</name>
    <name type="common">Green alga</name>
    <name type="synonym">Haematococcus pluvialis</name>
    <dbReference type="NCBI Taxonomy" id="44745"/>
    <lineage>
        <taxon>Eukaryota</taxon>
        <taxon>Viridiplantae</taxon>
        <taxon>Chlorophyta</taxon>
        <taxon>core chlorophytes</taxon>
        <taxon>Chlorophyceae</taxon>
        <taxon>CS clade</taxon>
        <taxon>Chlamydomonadales</taxon>
        <taxon>Haematococcaceae</taxon>
        <taxon>Haematococcus</taxon>
    </lineage>
</organism>